<evidence type="ECO:0000256" key="1">
    <source>
        <dbReference type="ARBA" id="ARBA00004141"/>
    </source>
</evidence>
<evidence type="ECO:0000256" key="3">
    <source>
        <dbReference type="ARBA" id="ARBA00022692"/>
    </source>
</evidence>
<accession>A0AAU7KTL7</accession>
<keyword evidence="5 6" id="KW-0472">Membrane</keyword>
<dbReference type="PANTHER" id="PTHR30618">
    <property type="entry name" value="NCS1 FAMILY PURINE/PYRIMIDINE TRANSPORTER"/>
    <property type="match status" value="1"/>
</dbReference>
<sequence>MTDNSTVSGPPTTDRDGLAPVAEALRPMTQTRYAMVFWSSGIIVQIMVIGLYLLHPIGGLNFTQVIAAGLVASVLVALLMTLQGHAGLRYGIPFIVQGRSAFGTQGTRFVAVLRCIPAIAWNGIGTWIGALALDQVTTSLFGAGSVWGYFFLLLILQSLLAYRGIGTISRFNGAMSLIIFLMLAYFFYVVLSRGSIDFSAASEVPGSWGLVWIAGMMSAFANWTTVILNASDLTRQINTRGRSPMSVSAIANFLGVLPPWMFMILSGMLIGLATGNDDPIAGLVELAPNPVFGIVLLVFIILAQITSNLTLNILPPALAFQDLFKVSWRGGIVLVALLSVVTAPWYLFTSDYFFTFQNVYSSFLGPAAAIMLVDYFVIRRTRLDLDRLYDDHSYRYLGGFRPAAMLALVAGALVSFAFLDYSWLVGFPFTAIVFLLLDKAGVDERITQHIAQRRSRGQA</sequence>
<comment type="similarity">
    <text evidence="2">Belongs to the purine-cytosine permease (2.A.39) family.</text>
</comment>
<evidence type="ECO:0000256" key="5">
    <source>
        <dbReference type="ARBA" id="ARBA00023136"/>
    </source>
</evidence>
<dbReference type="Gene3D" id="1.10.4160.10">
    <property type="entry name" value="Hydantoin permease"/>
    <property type="match status" value="1"/>
</dbReference>
<feature type="transmembrane region" description="Helical" evidence="6">
    <location>
        <begin position="174"/>
        <end position="196"/>
    </location>
</feature>
<feature type="transmembrane region" description="Helical" evidence="6">
    <location>
        <begin position="208"/>
        <end position="228"/>
    </location>
</feature>
<reference evidence="7" key="1">
    <citation type="submission" date="2022-06" db="EMBL/GenBank/DDBJ databases">
        <title>A novel DMS-producing enzyme.</title>
        <authorList>
            <person name="Zhang Y."/>
        </authorList>
    </citation>
    <scope>NUCLEOTIDE SEQUENCE</scope>
    <source>
        <strain evidence="7">H10-59</strain>
    </source>
</reference>
<dbReference type="RefSeq" id="WP_348814977.1">
    <property type="nucleotide sequence ID" value="NZ_CP098828.1"/>
</dbReference>
<evidence type="ECO:0000256" key="4">
    <source>
        <dbReference type="ARBA" id="ARBA00022989"/>
    </source>
</evidence>
<dbReference type="GO" id="GO:0005886">
    <property type="term" value="C:plasma membrane"/>
    <property type="evidence" value="ECO:0007669"/>
    <property type="project" value="TreeGrafter"/>
</dbReference>
<feature type="transmembrane region" description="Helical" evidence="6">
    <location>
        <begin position="109"/>
        <end position="133"/>
    </location>
</feature>
<evidence type="ECO:0000313" key="7">
    <source>
        <dbReference type="EMBL" id="XBO74929.1"/>
    </source>
</evidence>
<feature type="transmembrane region" description="Helical" evidence="6">
    <location>
        <begin position="66"/>
        <end position="88"/>
    </location>
</feature>
<evidence type="ECO:0000256" key="2">
    <source>
        <dbReference type="ARBA" id="ARBA00008974"/>
    </source>
</evidence>
<proteinExistence type="inferred from homology"/>
<dbReference type="GO" id="GO:0015205">
    <property type="term" value="F:nucleobase transmembrane transporter activity"/>
    <property type="evidence" value="ECO:0007669"/>
    <property type="project" value="TreeGrafter"/>
</dbReference>
<feature type="transmembrane region" description="Helical" evidence="6">
    <location>
        <begin position="291"/>
        <end position="314"/>
    </location>
</feature>
<evidence type="ECO:0000256" key="6">
    <source>
        <dbReference type="SAM" id="Phobius"/>
    </source>
</evidence>
<dbReference type="EMBL" id="CP098828">
    <property type="protein sequence ID" value="XBO74929.1"/>
    <property type="molecule type" value="Genomic_DNA"/>
</dbReference>
<feature type="transmembrane region" description="Helical" evidence="6">
    <location>
        <begin position="139"/>
        <end position="162"/>
    </location>
</feature>
<feature type="transmembrane region" description="Helical" evidence="6">
    <location>
        <begin position="425"/>
        <end position="442"/>
    </location>
</feature>
<dbReference type="PANTHER" id="PTHR30618:SF0">
    <property type="entry name" value="PURINE-URACIL PERMEASE NCS1"/>
    <property type="match status" value="1"/>
</dbReference>
<organism evidence="7">
    <name type="scientific">Halomonas sp. H10-59</name>
    <dbReference type="NCBI Taxonomy" id="2950874"/>
    <lineage>
        <taxon>Bacteria</taxon>
        <taxon>Pseudomonadati</taxon>
        <taxon>Pseudomonadota</taxon>
        <taxon>Gammaproteobacteria</taxon>
        <taxon>Oceanospirillales</taxon>
        <taxon>Halomonadaceae</taxon>
        <taxon>Halomonas</taxon>
    </lineage>
</organism>
<feature type="transmembrane region" description="Helical" evidence="6">
    <location>
        <begin position="249"/>
        <end position="271"/>
    </location>
</feature>
<gene>
    <name evidence="7" type="ORF">NFG57_19315</name>
</gene>
<keyword evidence="4 6" id="KW-1133">Transmembrane helix</keyword>
<name>A0AAU7KTL7_9GAMM</name>
<dbReference type="AlphaFoldDB" id="A0AAU7KTL7"/>
<feature type="transmembrane region" description="Helical" evidence="6">
    <location>
        <begin position="399"/>
        <end position="419"/>
    </location>
</feature>
<comment type="subcellular location">
    <subcellularLocation>
        <location evidence="1">Membrane</location>
        <topology evidence="1">Multi-pass membrane protein</topology>
    </subcellularLocation>
</comment>
<feature type="transmembrane region" description="Helical" evidence="6">
    <location>
        <begin position="326"/>
        <end position="347"/>
    </location>
</feature>
<dbReference type="InterPro" id="IPR001248">
    <property type="entry name" value="Pur-cyt_permease"/>
</dbReference>
<keyword evidence="3 6" id="KW-0812">Transmembrane</keyword>
<feature type="transmembrane region" description="Helical" evidence="6">
    <location>
        <begin position="359"/>
        <end position="378"/>
    </location>
</feature>
<feature type="transmembrane region" description="Helical" evidence="6">
    <location>
        <begin position="33"/>
        <end position="54"/>
    </location>
</feature>
<dbReference type="Pfam" id="PF02133">
    <property type="entry name" value="Transp_cyt_pur"/>
    <property type="match status" value="1"/>
</dbReference>
<dbReference type="InterPro" id="IPR045225">
    <property type="entry name" value="Uracil/uridine/allantoin_perm"/>
</dbReference>
<protein>
    <submittedName>
        <fullName evidence="7">Cytosine permease</fullName>
    </submittedName>
</protein>